<dbReference type="Gene3D" id="1.20.1250.20">
    <property type="entry name" value="MFS general substrate transporter like domains"/>
    <property type="match status" value="1"/>
</dbReference>
<evidence type="ECO:0000313" key="8">
    <source>
        <dbReference type="Proteomes" id="UP001298424"/>
    </source>
</evidence>
<feature type="transmembrane region" description="Helical" evidence="6">
    <location>
        <begin position="225"/>
        <end position="248"/>
    </location>
</feature>
<evidence type="ECO:0000256" key="1">
    <source>
        <dbReference type="ARBA" id="ARBA00004141"/>
    </source>
</evidence>
<reference evidence="7 8" key="1">
    <citation type="submission" date="2022-02" db="EMBL/GenBank/DDBJ databases">
        <title>Genome sequence data of Kingella unionensis sp. nov. strain CICC 24913 (CCUG 75125).</title>
        <authorList>
            <person name="Xiao M."/>
        </authorList>
    </citation>
    <scope>NUCLEOTIDE SEQUENCE [LARGE SCALE GENOMIC DNA]</scope>
    <source>
        <strain evidence="7 8">CICC 24913</strain>
    </source>
</reference>
<keyword evidence="3 6" id="KW-0812">Transmembrane</keyword>
<feature type="transmembrane region" description="Helical" evidence="6">
    <location>
        <begin position="377"/>
        <end position="398"/>
    </location>
</feature>
<dbReference type="InterPro" id="IPR011701">
    <property type="entry name" value="MFS"/>
</dbReference>
<organism evidence="7 8">
    <name type="scientific">Kingella pumchi</name>
    <dbReference type="NCBI Taxonomy" id="2779506"/>
    <lineage>
        <taxon>Bacteria</taxon>
        <taxon>Pseudomonadati</taxon>
        <taxon>Pseudomonadota</taxon>
        <taxon>Betaproteobacteria</taxon>
        <taxon>Neisseriales</taxon>
        <taxon>Neisseriaceae</taxon>
        <taxon>Kingella</taxon>
    </lineage>
</organism>
<protein>
    <submittedName>
        <fullName evidence="7">MFS transporter</fullName>
    </submittedName>
</protein>
<keyword evidence="5 6" id="KW-0472">Membrane</keyword>
<feature type="transmembrane region" description="Helical" evidence="6">
    <location>
        <begin position="82"/>
        <end position="101"/>
    </location>
</feature>
<dbReference type="InterPro" id="IPR036259">
    <property type="entry name" value="MFS_trans_sf"/>
</dbReference>
<dbReference type="InterPro" id="IPR004752">
    <property type="entry name" value="AmpG_permease/AT-1"/>
</dbReference>
<feature type="transmembrane region" description="Helical" evidence="6">
    <location>
        <begin position="157"/>
        <end position="190"/>
    </location>
</feature>
<dbReference type="EMBL" id="JAKOOW010000037">
    <property type="protein sequence ID" value="MCG6504950.1"/>
    <property type="molecule type" value="Genomic_DNA"/>
</dbReference>
<feature type="transmembrane region" description="Helical" evidence="6">
    <location>
        <begin position="52"/>
        <end position="70"/>
    </location>
</feature>
<comment type="caution">
    <text evidence="7">The sequence shown here is derived from an EMBL/GenBank/DDBJ whole genome shotgun (WGS) entry which is preliminary data.</text>
</comment>
<dbReference type="Proteomes" id="UP001298424">
    <property type="component" value="Unassembled WGS sequence"/>
</dbReference>
<evidence type="ECO:0000256" key="2">
    <source>
        <dbReference type="ARBA" id="ARBA00022448"/>
    </source>
</evidence>
<dbReference type="SUPFAM" id="SSF103473">
    <property type="entry name" value="MFS general substrate transporter"/>
    <property type="match status" value="1"/>
</dbReference>
<dbReference type="PANTHER" id="PTHR12778:SF10">
    <property type="entry name" value="MAJOR FACILITATOR SUPERFAMILY DOMAIN-CONTAINING PROTEIN 3"/>
    <property type="match status" value="1"/>
</dbReference>
<dbReference type="PANTHER" id="PTHR12778">
    <property type="entry name" value="SOLUTE CARRIER FAMILY 33 ACETYL-COA TRANSPORTER -RELATED"/>
    <property type="match status" value="1"/>
</dbReference>
<feature type="transmembrane region" description="Helical" evidence="6">
    <location>
        <begin position="352"/>
        <end position="371"/>
    </location>
</feature>
<gene>
    <name evidence="7" type="ORF">MB824_10635</name>
</gene>
<feature type="transmembrane region" description="Helical" evidence="6">
    <location>
        <begin position="287"/>
        <end position="307"/>
    </location>
</feature>
<accession>A0ABS9NQH3</accession>
<feature type="transmembrane region" description="Helical" evidence="6">
    <location>
        <begin position="260"/>
        <end position="280"/>
    </location>
</feature>
<proteinExistence type="predicted"/>
<dbReference type="Pfam" id="PF07690">
    <property type="entry name" value="MFS_1"/>
    <property type="match status" value="1"/>
</dbReference>
<comment type="subcellular location">
    <subcellularLocation>
        <location evidence="1">Membrane</location>
        <topology evidence="1">Multi-pass membrane protein</topology>
    </subcellularLocation>
</comment>
<dbReference type="RefSeq" id="WP_238748510.1">
    <property type="nucleotide sequence ID" value="NZ_JAKOOW010000037.1"/>
</dbReference>
<evidence type="ECO:0000256" key="6">
    <source>
        <dbReference type="SAM" id="Phobius"/>
    </source>
</evidence>
<keyword evidence="4 6" id="KW-1133">Transmembrane helix</keyword>
<feature type="transmembrane region" description="Helical" evidence="6">
    <location>
        <begin position="319"/>
        <end position="340"/>
    </location>
</feature>
<feature type="transmembrane region" description="Helical" evidence="6">
    <location>
        <begin position="15"/>
        <end position="40"/>
    </location>
</feature>
<sequence>MSESAPARAPARSDWLLLAVGSIYKFTLVAFYLITLMTVLKHGDYTLKQLSWVQLIGGIEAAKVLFAALMDGRRSAGGRFRPWLLGAALALSAAFALMAAYDVRQNFPLLLVLCVVLSSSGTVYGCAMLGLSCVVLPPRERGFGGVVQTMAARTGKVIGGAAVTWVSQLAGFQAACGLMLVLTLAVLALVWHYREPAGGHSGGGLTALAARFWKFWRQPHTGWQWCALLFLLTLPYAFCAATFVTMLADFGFTPVQSANILSIGIPAACLIVTPLAGALARRIPRRRLFFVLYALQLPLLVSMTLPAQALQFARWLPPAQIIALSLAYTLMMPVLLALLMDKSERQTAALDSSLQFSVILVGSYAAGFAALRMAQNWGYASVYQTAVLLALATGAMLWRYRQWTPQNDPAA</sequence>
<evidence type="ECO:0000256" key="5">
    <source>
        <dbReference type="ARBA" id="ARBA00023136"/>
    </source>
</evidence>
<keyword evidence="2" id="KW-0813">Transport</keyword>
<keyword evidence="8" id="KW-1185">Reference proteome</keyword>
<name>A0ABS9NQH3_9NEIS</name>
<evidence type="ECO:0000313" key="7">
    <source>
        <dbReference type="EMBL" id="MCG6504950.1"/>
    </source>
</evidence>
<feature type="transmembrane region" description="Helical" evidence="6">
    <location>
        <begin position="107"/>
        <end position="136"/>
    </location>
</feature>
<evidence type="ECO:0000256" key="3">
    <source>
        <dbReference type="ARBA" id="ARBA00022692"/>
    </source>
</evidence>
<evidence type="ECO:0000256" key="4">
    <source>
        <dbReference type="ARBA" id="ARBA00022989"/>
    </source>
</evidence>